<accession>A0A8C0ARH5</accession>
<sequence>MEEFRQLKEALQKMPSFKGGGGAGKGQQQFQVPKEQPMVPANSQLQLARQKVWYSQKTPGRRVLQGFCGFSAWGFELEGTEVVPLEFAVVLSSSQVFPVNQENRPVGNPLASQVSGVQKQADGPLLQGQNLYSNDGPRPQANVLFTHPVPPQDANSLPEAMPAWPARREDGHVIRFTRTMNSLPNGNPDLKMVMRIQVKSNEESQAPGLSLSDLKQPSAAEKPQLPENHHSTGSKQVQMQSWKDIVNKVNAQMDEEQVHGYPKSLRFDPKPGQEMQKGSPQPPSQKRGEEHQIADQEGEKERTDDEELEMDAGVIEREENLHSQKETVAQEPMMPDDAADPAQDPNNQGEDEFEEAELERPDFEEKVGGLEKFKEPSVKEESKEKPLKDAGRPAKPREDPMDDYQEDQEQEIEDHGGEVDDNDDLELVQDQKNHAGIQRADGKRDDYY</sequence>
<proteinExistence type="predicted"/>
<feature type="region of interest" description="Disordered" evidence="1">
    <location>
        <begin position="262"/>
        <end position="448"/>
    </location>
</feature>
<evidence type="ECO:0000313" key="2">
    <source>
        <dbReference type="Ensembl" id="ENSBJAP00000006087.1"/>
    </source>
</evidence>
<dbReference type="Proteomes" id="UP000694555">
    <property type="component" value="Unplaced"/>
</dbReference>
<keyword evidence="3" id="KW-1185">Reference proteome</keyword>
<dbReference type="InterPro" id="IPR042336">
    <property type="entry name" value="GOLIM4"/>
</dbReference>
<dbReference type="PANTHER" id="PTHR22909">
    <property type="entry name" value="GOLGI INTEGRAL MEMBRANE PROTEIN 4"/>
    <property type="match status" value="1"/>
</dbReference>
<feature type="compositionally biased region" description="Low complexity" evidence="1">
    <location>
        <begin position="329"/>
        <end position="345"/>
    </location>
</feature>
<dbReference type="Ensembl" id="ENSBJAT00000006265.1">
    <property type="protein sequence ID" value="ENSBJAP00000006087.1"/>
    <property type="gene ID" value="ENSBJAG00000004370.1"/>
</dbReference>
<organism evidence="2 3">
    <name type="scientific">Buteo japonicus</name>
    <dbReference type="NCBI Taxonomy" id="224669"/>
    <lineage>
        <taxon>Eukaryota</taxon>
        <taxon>Metazoa</taxon>
        <taxon>Chordata</taxon>
        <taxon>Craniata</taxon>
        <taxon>Vertebrata</taxon>
        <taxon>Euteleostomi</taxon>
        <taxon>Archelosauria</taxon>
        <taxon>Archosauria</taxon>
        <taxon>Dinosauria</taxon>
        <taxon>Saurischia</taxon>
        <taxon>Theropoda</taxon>
        <taxon>Coelurosauria</taxon>
        <taxon>Aves</taxon>
        <taxon>Neognathae</taxon>
        <taxon>Neoaves</taxon>
        <taxon>Telluraves</taxon>
        <taxon>Accipitrimorphae</taxon>
        <taxon>Accipitriformes</taxon>
        <taxon>Accipitridae</taxon>
        <taxon>Accipitrinae</taxon>
        <taxon>Buteo</taxon>
    </lineage>
</organism>
<evidence type="ECO:0000256" key="1">
    <source>
        <dbReference type="SAM" id="MobiDB-lite"/>
    </source>
</evidence>
<feature type="compositionally biased region" description="Basic and acidic residues" evidence="1">
    <location>
        <begin position="286"/>
        <end position="303"/>
    </location>
</feature>
<feature type="compositionally biased region" description="Basic and acidic residues" evidence="1">
    <location>
        <begin position="358"/>
        <end position="399"/>
    </location>
</feature>
<evidence type="ECO:0000313" key="3">
    <source>
        <dbReference type="Proteomes" id="UP000694555"/>
    </source>
</evidence>
<feature type="region of interest" description="Disordered" evidence="1">
    <location>
        <begin position="201"/>
        <end position="239"/>
    </location>
</feature>
<feature type="compositionally biased region" description="Acidic residues" evidence="1">
    <location>
        <begin position="400"/>
        <end position="412"/>
    </location>
</feature>
<dbReference type="AlphaFoldDB" id="A0A8C0ARH5"/>
<reference evidence="2" key="1">
    <citation type="submission" date="2025-08" db="UniProtKB">
        <authorList>
            <consortium name="Ensembl"/>
        </authorList>
    </citation>
    <scope>IDENTIFICATION</scope>
</reference>
<dbReference type="GO" id="GO:0000139">
    <property type="term" value="C:Golgi membrane"/>
    <property type="evidence" value="ECO:0007669"/>
    <property type="project" value="InterPro"/>
</dbReference>
<feature type="compositionally biased region" description="Basic and acidic residues" evidence="1">
    <location>
        <begin position="314"/>
        <end position="325"/>
    </location>
</feature>
<dbReference type="PANTHER" id="PTHR22909:SF23">
    <property type="entry name" value="GOLGI INTEGRAL MEMBRANE PROTEIN 4-LIKE"/>
    <property type="match status" value="1"/>
</dbReference>
<reference evidence="2" key="2">
    <citation type="submission" date="2025-09" db="UniProtKB">
        <authorList>
            <consortium name="Ensembl"/>
        </authorList>
    </citation>
    <scope>IDENTIFICATION</scope>
</reference>
<protein>
    <submittedName>
        <fullName evidence="2">Uncharacterized protein</fullName>
    </submittedName>
</protein>
<name>A0A8C0ARH5_9AVES</name>
<feature type="region of interest" description="Disordered" evidence="1">
    <location>
        <begin position="14"/>
        <end position="34"/>
    </location>
</feature>